<evidence type="ECO:0000313" key="5">
    <source>
        <dbReference type="Proteomes" id="UP000488299"/>
    </source>
</evidence>
<dbReference type="RefSeq" id="WP_152126888.1">
    <property type="nucleotide sequence ID" value="NZ_WELI01000017.1"/>
</dbReference>
<dbReference type="Proteomes" id="UP000488299">
    <property type="component" value="Unassembled WGS sequence"/>
</dbReference>
<evidence type="ECO:0000256" key="2">
    <source>
        <dbReference type="ARBA" id="ARBA00023315"/>
    </source>
</evidence>
<accession>A0A7J5TSB9</accession>
<keyword evidence="1 4" id="KW-0808">Transferase</keyword>
<dbReference type="PROSITE" id="PS51186">
    <property type="entry name" value="GNAT"/>
    <property type="match status" value="1"/>
</dbReference>
<dbReference type="InterPro" id="IPR016181">
    <property type="entry name" value="Acyl_CoA_acyltransferase"/>
</dbReference>
<dbReference type="GO" id="GO:0016747">
    <property type="term" value="F:acyltransferase activity, transferring groups other than amino-acyl groups"/>
    <property type="evidence" value="ECO:0007669"/>
    <property type="project" value="InterPro"/>
</dbReference>
<gene>
    <name evidence="4" type="ORF">F5984_24915</name>
</gene>
<dbReference type="AlphaFoldDB" id="A0A7J5TSB9"/>
<dbReference type="InterPro" id="IPR050832">
    <property type="entry name" value="Bact_Acetyltransf"/>
</dbReference>
<proteinExistence type="predicted"/>
<feature type="domain" description="N-acetyltransferase" evidence="3">
    <location>
        <begin position="4"/>
        <end position="173"/>
    </location>
</feature>
<comment type="caution">
    <text evidence="4">The sequence shown here is derived from an EMBL/GenBank/DDBJ whole genome shotgun (WGS) entry which is preliminary data.</text>
</comment>
<dbReference type="Pfam" id="PF00583">
    <property type="entry name" value="Acetyltransf_1"/>
    <property type="match status" value="1"/>
</dbReference>
<evidence type="ECO:0000259" key="3">
    <source>
        <dbReference type="PROSITE" id="PS51186"/>
    </source>
</evidence>
<evidence type="ECO:0000313" key="4">
    <source>
        <dbReference type="EMBL" id="KAB7726124.1"/>
    </source>
</evidence>
<reference evidence="4 5" key="1">
    <citation type="submission" date="2019-10" db="EMBL/GenBank/DDBJ databases">
        <title>Rudanella paleaurantiibacter sp. nov., isolated from sludge.</title>
        <authorList>
            <person name="Xu S.Q."/>
        </authorList>
    </citation>
    <scope>NUCLEOTIDE SEQUENCE [LARGE SCALE GENOMIC DNA]</scope>
    <source>
        <strain evidence="4 5">HX-22-17</strain>
    </source>
</reference>
<keyword evidence="2" id="KW-0012">Acyltransferase</keyword>
<dbReference type="CDD" id="cd04301">
    <property type="entry name" value="NAT_SF"/>
    <property type="match status" value="1"/>
</dbReference>
<sequence>MASVQIMAATEADVPRLNTLINSAYRGESSRRGWTTEADLLEGMRTSETDLRQLLDQPNTTLLCYREADELLGCVYLETKGDTLYLGMLTVSPERQAGGIGKQLLQAAEEHAQALNCHEITMTVLTARHELVAFYERRGYRATGERIPFPSDNPSVGQPKQPLELMVMAKSLQQGS</sequence>
<dbReference type="InterPro" id="IPR000182">
    <property type="entry name" value="GNAT_dom"/>
</dbReference>
<protein>
    <submittedName>
        <fullName evidence="4">GNAT family N-acetyltransferase</fullName>
    </submittedName>
</protein>
<dbReference type="Gene3D" id="3.40.630.30">
    <property type="match status" value="1"/>
</dbReference>
<dbReference type="SUPFAM" id="SSF55729">
    <property type="entry name" value="Acyl-CoA N-acyltransferases (Nat)"/>
    <property type="match status" value="1"/>
</dbReference>
<evidence type="ECO:0000256" key="1">
    <source>
        <dbReference type="ARBA" id="ARBA00022679"/>
    </source>
</evidence>
<organism evidence="4 5">
    <name type="scientific">Rudanella paleaurantiibacter</name>
    <dbReference type="NCBI Taxonomy" id="2614655"/>
    <lineage>
        <taxon>Bacteria</taxon>
        <taxon>Pseudomonadati</taxon>
        <taxon>Bacteroidota</taxon>
        <taxon>Cytophagia</taxon>
        <taxon>Cytophagales</taxon>
        <taxon>Cytophagaceae</taxon>
        <taxon>Rudanella</taxon>
    </lineage>
</organism>
<name>A0A7J5TSB9_9BACT</name>
<dbReference type="PANTHER" id="PTHR43877">
    <property type="entry name" value="AMINOALKYLPHOSPHONATE N-ACETYLTRANSFERASE-RELATED-RELATED"/>
    <property type="match status" value="1"/>
</dbReference>
<keyword evidence="5" id="KW-1185">Reference proteome</keyword>
<dbReference type="EMBL" id="WELI01000017">
    <property type="protein sequence ID" value="KAB7726124.1"/>
    <property type="molecule type" value="Genomic_DNA"/>
</dbReference>